<dbReference type="EMBL" id="DQAY01000042">
    <property type="protein sequence ID" value="HCO22675.1"/>
    <property type="molecule type" value="Genomic_DNA"/>
</dbReference>
<name>A0A3D3R1H7_9PLAN</name>
<protein>
    <submittedName>
        <fullName evidence="1">Molybdopterin converting factor</fullName>
    </submittedName>
</protein>
<accession>A0A517XIW5</accession>
<evidence type="ECO:0000313" key="2">
    <source>
        <dbReference type="Proteomes" id="UP000263642"/>
    </source>
</evidence>
<dbReference type="AlphaFoldDB" id="A0A3D3R1H7"/>
<evidence type="ECO:0000313" key="1">
    <source>
        <dbReference type="EMBL" id="HCO22675.1"/>
    </source>
</evidence>
<reference evidence="1 2" key="1">
    <citation type="journal article" date="2018" name="Nat. Biotechnol.">
        <title>A standardized bacterial taxonomy based on genome phylogeny substantially revises the tree of life.</title>
        <authorList>
            <person name="Parks D.H."/>
            <person name="Chuvochina M."/>
            <person name="Waite D.W."/>
            <person name="Rinke C."/>
            <person name="Skarshewski A."/>
            <person name="Chaumeil P.A."/>
            <person name="Hugenholtz P."/>
        </authorList>
    </citation>
    <scope>NUCLEOTIDE SEQUENCE [LARGE SCALE GENOMIC DNA]</scope>
    <source>
        <strain evidence="1">UBA9375</strain>
    </source>
</reference>
<organism evidence="1 2">
    <name type="scientific">Gimesia maris</name>
    <dbReference type="NCBI Taxonomy" id="122"/>
    <lineage>
        <taxon>Bacteria</taxon>
        <taxon>Pseudomonadati</taxon>
        <taxon>Planctomycetota</taxon>
        <taxon>Planctomycetia</taxon>
        <taxon>Planctomycetales</taxon>
        <taxon>Planctomycetaceae</taxon>
        <taxon>Gimesia</taxon>
    </lineage>
</organism>
<sequence length="75" mass="8326">MRVLFINNNGAGFADYIELPEEMTVQELFTQKVPHGSPADYLIRVNRQPVAARQILLEGDRISITPTKIEGAAIS</sequence>
<comment type="caution">
    <text evidence="1">The sequence shown here is derived from an EMBL/GenBank/DDBJ whole genome shotgun (WGS) entry which is preliminary data.</text>
</comment>
<proteinExistence type="predicted"/>
<accession>A0A3D3R1H7</accession>
<gene>
    <name evidence="1" type="ORF">DIT97_06265</name>
</gene>
<dbReference type="RefSeq" id="WP_154901272.1">
    <property type="nucleotide sequence ID" value="NZ_CAXBMG010000002.1"/>
</dbReference>
<dbReference type="Proteomes" id="UP000263642">
    <property type="component" value="Unassembled WGS sequence"/>
</dbReference>